<dbReference type="InterPro" id="IPR007460">
    <property type="entry name" value="BrnT_toxin"/>
</dbReference>
<accession>A0ABU0LEM4</accession>
<name>A0ABU0LEM4_XANAG</name>
<organism evidence="1 2">
    <name type="scientific">Xanthobacter agilis</name>
    <dbReference type="NCBI Taxonomy" id="47492"/>
    <lineage>
        <taxon>Bacteria</taxon>
        <taxon>Pseudomonadati</taxon>
        <taxon>Pseudomonadota</taxon>
        <taxon>Alphaproteobacteria</taxon>
        <taxon>Hyphomicrobiales</taxon>
        <taxon>Xanthobacteraceae</taxon>
        <taxon>Xanthobacter</taxon>
    </lineage>
</organism>
<sequence>MLIPAFLAVLAIIEVQAWFARHFMGETDDLSWDDNKDAANREKRGLPLPLAALLFDGRTRVEDVSLKSPDGETRFETMAEYEGRVLFCVWTWSGEQRRIISLRVAHRSERRAYQETIGRGRTSRKDD</sequence>
<dbReference type="EMBL" id="JAUSVY010000004">
    <property type="protein sequence ID" value="MDQ0505599.1"/>
    <property type="molecule type" value="Genomic_DNA"/>
</dbReference>
<keyword evidence="2" id="KW-1185">Reference proteome</keyword>
<gene>
    <name evidence="1" type="ORF">QOZ94_002395</name>
</gene>
<evidence type="ECO:0000313" key="2">
    <source>
        <dbReference type="Proteomes" id="UP001241747"/>
    </source>
</evidence>
<evidence type="ECO:0000313" key="1">
    <source>
        <dbReference type="EMBL" id="MDQ0505599.1"/>
    </source>
</evidence>
<dbReference type="Pfam" id="PF04365">
    <property type="entry name" value="BrnT_toxin"/>
    <property type="match status" value="1"/>
</dbReference>
<dbReference type="Gene3D" id="3.10.450.530">
    <property type="entry name" value="Ribonuclease toxin, BrnT, of type II toxin-antitoxin system"/>
    <property type="match status" value="1"/>
</dbReference>
<dbReference type="InterPro" id="IPR038573">
    <property type="entry name" value="BrnT_sf"/>
</dbReference>
<dbReference type="Proteomes" id="UP001241747">
    <property type="component" value="Unassembled WGS sequence"/>
</dbReference>
<dbReference type="RefSeq" id="WP_237343948.1">
    <property type="nucleotide sequence ID" value="NZ_JABWGX010000002.1"/>
</dbReference>
<proteinExistence type="predicted"/>
<reference evidence="1 2" key="1">
    <citation type="submission" date="2023-07" db="EMBL/GenBank/DDBJ databases">
        <title>Genomic Encyclopedia of Type Strains, Phase IV (KMG-IV): sequencing the most valuable type-strain genomes for metagenomic binning, comparative biology and taxonomic classification.</title>
        <authorList>
            <person name="Goeker M."/>
        </authorList>
    </citation>
    <scope>NUCLEOTIDE SEQUENCE [LARGE SCALE GENOMIC DNA]</scope>
    <source>
        <strain evidence="1 2">DSM 3770</strain>
    </source>
</reference>
<protein>
    <submittedName>
        <fullName evidence="1">Uncharacterized DUF497 family protein</fullName>
    </submittedName>
</protein>
<comment type="caution">
    <text evidence="1">The sequence shown here is derived from an EMBL/GenBank/DDBJ whole genome shotgun (WGS) entry which is preliminary data.</text>
</comment>